<name>A0A4R4PE15_9ACTN</name>
<dbReference type="InterPro" id="IPR001387">
    <property type="entry name" value="Cro/C1-type_HTH"/>
</dbReference>
<dbReference type="Pfam" id="PF13560">
    <property type="entry name" value="HTH_31"/>
    <property type="match status" value="1"/>
</dbReference>
<dbReference type="RefSeq" id="WP_131936632.1">
    <property type="nucleotide sequence ID" value="NZ_BAAAMX010000034.1"/>
</dbReference>
<dbReference type="EMBL" id="SMJW01000006">
    <property type="protein sequence ID" value="TDC19730.1"/>
    <property type="molecule type" value="Genomic_DNA"/>
</dbReference>
<dbReference type="SMART" id="SM00530">
    <property type="entry name" value="HTH_XRE"/>
    <property type="match status" value="1"/>
</dbReference>
<accession>A0A4R4PE15</accession>
<comment type="caution">
    <text evidence="2">The sequence shown here is derived from an EMBL/GenBank/DDBJ whole genome shotgun (WGS) entry which is preliminary data.</text>
</comment>
<sequence>MQDASISDRVRELRRRRGMTQEELAEQANLSLAVIKKLEQGGTCRMETYHHLARALGVTTVWFASAGSPEPTEATVDEVVLADMRSAINPPVGFAGRPLYGTADGDHPDLARLGRAVSAVAAKYHADAYDDLAVFMPALVRSAHHHVEVYNTGEQRQEALRLRADITGLVGRYLIQIRAHDLALIALHASLRDALEIGDVPLATASVSSQAWAMLRQGRLAEVERLCVDTAGQIEPKMSKASPDELSGWGYLLLRAAAAASRNNRADEAREYVRAAGAAGARLGRQHENLAGHVAFGPLTPALLGPEIELLDGRPDQALELARDLPRDVGAANTSGWDRHRLDVARAKLQTGDPEKATEIMQTIRAEHPSWLRYQQYGRDITRELLGSRPRMPSQAMLDLADFMGVEP</sequence>
<keyword evidence="3" id="KW-1185">Reference proteome</keyword>
<dbReference type="OrthoDB" id="3210663at2"/>
<feature type="domain" description="HTH cro/C1-type" evidence="1">
    <location>
        <begin position="10"/>
        <end position="63"/>
    </location>
</feature>
<organism evidence="2 3">
    <name type="scientific">Actinomadura bangladeshensis</name>
    <dbReference type="NCBI Taxonomy" id="453573"/>
    <lineage>
        <taxon>Bacteria</taxon>
        <taxon>Bacillati</taxon>
        <taxon>Actinomycetota</taxon>
        <taxon>Actinomycetes</taxon>
        <taxon>Streptosporangiales</taxon>
        <taxon>Thermomonosporaceae</taxon>
        <taxon>Actinomadura</taxon>
    </lineage>
</organism>
<dbReference type="PROSITE" id="PS50943">
    <property type="entry name" value="HTH_CROC1"/>
    <property type="match status" value="1"/>
</dbReference>
<dbReference type="SUPFAM" id="SSF47413">
    <property type="entry name" value="lambda repressor-like DNA-binding domains"/>
    <property type="match status" value="1"/>
</dbReference>
<proteinExistence type="predicted"/>
<dbReference type="InterPro" id="IPR010982">
    <property type="entry name" value="Lambda_DNA-bd_dom_sf"/>
</dbReference>
<dbReference type="AlphaFoldDB" id="A0A4R4PE15"/>
<protein>
    <submittedName>
        <fullName evidence="2">XRE family transcriptional regulator</fullName>
    </submittedName>
</protein>
<dbReference type="CDD" id="cd00093">
    <property type="entry name" value="HTH_XRE"/>
    <property type="match status" value="1"/>
</dbReference>
<dbReference type="Gene3D" id="1.10.260.40">
    <property type="entry name" value="lambda repressor-like DNA-binding domains"/>
    <property type="match status" value="1"/>
</dbReference>
<dbReference type="GO" id="GO:0003677">
    <property type="term" value="F:DNA binding"/>
    <property type="evidence" value="ECO:0007669"/>
    <property type="project" value="InterPro"/>
</dbReference>
<dbReference type="Proteomes" id="UP000295431">
    <property type="component" value="Unassembled WGS sequence"/>
</dbReference>
<evidence type="ECO:0000259" key="1">
    <source>
        <dbReference type="PROSITE" id="PS50943"/>
    </source>
</evidence>
<evidence type="ECO:0000313" key="3">
    <source>
        <dbReference type="Proteomes" id="UP000295431"/>
    </source>
</evidence>
<reference evidence="2 3" key="1">
    <citation type="submission" date="2019-03" db="EMBL/GenBank/DDBJ databases">
        <title>Draft genome sequences of novel Actinobacteria.</title>
        <authorList>
            <person name="Sahin N."/>
            <person name="Ay H."/>
            <person name="Saygin H."/>
        </authorList>
    </citation>
    <scope>NUCLEOTIDE SEQUENCE [LARGE SCALE GENOMIC DNA]</scope>
    <source>
        <strain evidence="2 3">DSM 45347</strain>
    </source>
</reference>
<evidence type="ECO:0000313" key="2">
    <source>
        <dbReference type="EMBL" id="TDC19730.1"/>
    </source>
</evidence>
<gene>
    <name evidence="2" type="ORF">E1284_02650</name>
</gene>